<name>A0A5B7CH39_PORTR</name>
<protein>
    <submittedName>
        <fullName evidence="1">Uncharacterized protein</fullName>
    </submittedName>
</protein>
<sequence>MDVQPEVVRNAVLRTKSTNTAYTARDDVGSWLGPREGKRSTLNLNDSTRHDKYNYDDEEGVEMIMGVEGVTGWKIEEKRNEKEKGEEKRKSIKSYAAVIRLLLSSQ</sequence>
<keyword evidence="2" id="KW-1185">Reference proteome</keyword>
<organism evidence="1 2">
    <name type="scientific">Portunus trituberculatus</name>
    <name type="common">Swimming crab</name>
    <name type="synonym">Neptunus trituberculatus</name>
    <dbReference type="NCBI Taxonomy" id="210409"/>
    <lineage>
        <taxon>Eukaryota</taxon>
        <taxon>Metazoa</taxon>
        <taxon>Ecdysozoa</taxon>
        <taxon>Arthropoda</taxon>
        <taxon>Crustacea</taxon>
        <taxon>Multicrustacea</taxon>
        <taxon>Malacostraca</taxon>
        <taxon>Eumalacostraca</taxon>
        <taxon>Eucarida</taxon>
        <taxon>Decapoda</taxon>
        <taxon>Pleocyemata</taxon>
        <taxon>Brachyura</taxon>
        <taxon>Eubrachyura</taxon>
        <taxon>Portunoidea</taxon>
        <taxon>Portunidae</taxon>
        <taxon>Portuninae</taxon>
        <taxon>Portunus</taxon>
    </lineage>
</organism>
<proteinExistence type="predicted"/>
<comment type="caution">
    <text evidence="1">The sequence shown here is derived from an EMBL/GenBank/DDBJ whole genome shotgun (WGS) entry which is preliminary data.</text>
</comment>
<gene>
    <name evidence="1" type="ORF">E2C01_001613</name>
</gene>
<reference evidence="1 2" key="1">
    <citation type="submission" date="2019-05" db="EMBL/GenBank/DDBJ databases">
        <title>Another draft genome of Portunus trituberculatus and its Hox gene families provides insights of decapod evolution.</title>
        <authorList>
            <person name="Jeong J.-H."/>
            <person name="Song I."/>
            <person name="Kim S."/>
            <person name="Choi T."/>
            <person name="Kim D."/>
            <person name="Ryu S."/>
            <person name="Kim W."/>
        </authorList>
    </citation>
    <scope>NUCLEOTIDE SEQUENCE [LARGE SCALE GENOMIC DNA]</scope>
    <source>
        <tissue evidence="1">Muscle</tissue>
    </source>
</reference>
<evidence type="ECO:0000313" key="1">
    <source>
        <dbReference type="EMBL" id="MPC09012.1"/>
    </source>
</evidence>
<accession>A0A5B7CH39</accession>
<dbReference type="EMBL" id="VSRR010000052">
    <property type="protein sequence ID" value="MPC09012.1"/>
    <property type="molecule type" value="Genomic_DNA"/>
</dbReference>
<dbReference type="Proteomes" id="UP000324222">
    <property type="component" value="Unassembled WGS sequence"/>
</dbReference>
<evidence type="ECO:0000313" key="2">
    <source>
        <dbReference type="Proteomes" id="UP000324222"/>
    </source>
</evidence>
<dbReference type="AlphaFoldDB" id="A0A5B7CH39"/>